<comment type="caution">
    <text evidence="3">The sequence shown here is derived from an EMBL/GenBank/DDBJ whole genome shotgun (WGS) entry which is preliminary data.</text>
</comment>
<dbReference type="OrthoDB" id="271919at2759"/>
<feature type="region of interest" description="Disordered" evidence="2">
    <location>
        <begin position="427"/>
        <end position="469"/>
    </location>
</feature>
<evidence type="ECO:0008006" key="5">
    <source>
        <dbReference type="Google" id="ProtNLM"/>
    </source>
</evidence>
<dbReference type="EMBL" id="AUPL01003609">
    <property type="protein sequence ID" value="ESL08685.1"/>
    <property type="molecule type" value="Genomic_DNA"/>
</dbReference>
<dbReference type="VEuPathDB" id="TriTrypDB:TRSC58_03609"/>
<feature type="region of interest" description="Disordered" evidence="2">
    <location>
        <begin position="137"/>
        <end position="175"/>
    </location>
</feature>
<reference evidence="3 4" key="1">
    <citation type="submission" date="2013-07" db="EMBL/GenBank/DDBJ databases">
        <authorList>
            <person name="Stoco P.H."/>
            <person name="Wagner G."/>
            <person name="Gerber A."/>
            <person name="Zaha A."/>
            <person name="Thompson C."/>
            <person name="Bartholomeu D.C."/>
            <person name="Luckemeyer D.D."/>
            <person name="Bahia D."/>
            <person name="Loreto E."/>
            <person name="Prestes E.B."/>
            <person name="Lima F.M."/>
            <person name="Rodrigues-Luiz G."/>
            <person name="Vallejo G.A."/>
            <person name="Filho J.F."/>
            <person name="Monteiro K.M."/>
            <person name="Tyler K.M."/>
            <person name="de Almeida L.G."/>
            <person name="Ortiz M.F."/>
            <person name="Siervo M.A."/>
            <person name="de Moraes M.H."/>
            <person name="Cunha O.L."/>
            <person name="Mendonca-Neto R."/>
            <person name="Silva R."/>
            <person name="Teixeira S.M."/>
            <person name="Murta S.M."/>
            <person name="Sincero T.C."/>
            <person name="Mendes T.A."/>
            <person name="Urmenyi T.P."/>
            <person name="Silva V.G."/>
            <person name="da Rocha W.D."/>
            <person name="Andersson B."/>
            <person name="Romanha A.J."/>
            <person name="Steindel M."/>
            <person name="de Vasconcelos A.T."/>
            <person name="Grisard E.C."/>
        </authorList>
    </citation>
    <scope>NUCLEOTIDE SEQUENCE [LARGE SCALE GENOMIC DNA]</scope>
    <source>
        <strain evidence="3 4">SC58</strain>
    </source>
</reference>
<evidence type="ECO:0000256" key="2">
    <source>
        <dbReference type="SAM" id="MobiDB-lite"/>
    </source>
</evidence>
<evidence type="ECO:0000313" key="4">
    <source>
        <dbReference type="Proteomes" id="UP000031737"/>
    </source>
</evidence>
<keyword evidence="4" id="KW-1185">Reference proteome</keyword>
<sequence length="469" mass="53016">MSFVVLACTDIRGEKLNVELPFREPPESLAEFYHILERVFRGEENDVRERMAETSMYPSEPFTVSRVQRYEEDTQTWLELNDVCELHLHDQLYVFRRHATKADISTQRDIPAPRRSSYFISCELGLANTVAELKPNLNRPWETSPSPPLPSSVPLRSGASGAPRDENLKTNSGTLQALPLHHTEYSVGVKGKSAHLSTMEHGYSNLSAVREHLSSEQVGVVFAVGDPNHRGYLTLRDFQGILNACEIQFPAKVVEEIYRCFAAERRGEAVMGFQDFQSFVQEFVQTASVAYTRLGVRARQRVIEQEQHDNAAAIDGLQAEKKALEGRLEVVQRQLTRENEREARLRNELDDLRGLDEADYRDQEQRLLDKEVVVFQYRQKLHQEENDYERLVAERRRRKPNASLGKIPVQIGASSYTPREYAVAAAAGRHDTKRSGSTFRGHGASIGASDAGNGREAGVVLRGGIPKRE</sequence>
<gene>
    <name evidence="3" type="ORF">TRSC58_03609</name>
</gene>
<dbReference type="InterPro" id="IPR011992">
    <property type="entry name" value="EF-hand-dom_pair"/>
</dbReference>
<organism evidence="3 4">
    <name type="scientific">Trypanosoma rangeli SC58</name>
    <dbReference type="NCBI Taxonomy" id="429131"/>
    <lineage>
        <taxon>Eukaryota</taxon>
        <taxon>Discoba</taxon>
        <taxon>Euglenozoa</taxon>
        <taxon>Kinetoplastea</taxon>
        <taxon>Metakinetoplastina</taxon>
        <taxon>Trypanosomatida</taxon>
        <taxon>Trypanosomatidae</taxon>
        <taxon>Trypanosoma</taxon>
        <taxon>Herpetosoma</taxon>
    </lineage>
</organism>
<proteinExistence type="predicted"/>
<name>A0A061J2Z5_TRYRA</name>
<feature type="coiled-coil region" evidence="1">
    <location>
        <begin position="314"/>
        <end position="394"/>
    </location>
</feature>
<dbReference type="AlphaFoldDB" id="A0A061J2Z5"/>
<evidence type="ECO:0000313" key="3">
    <source>
        <dbReference type="EMBL" id="ESL08685.1"/>
    </source>
</evidence>
<dbReference type="SUPFAM" id="SSF47473">
    <property type="entry name" value="EF-hand"/>
    <property type="match status" value="1"/>
</dbReference>
<keyword evidence="1" id="KW-0175">Coiled coil</keyword>
<accession>A0A061J2Z5</accession>
<evidence type="ECO:0000256" key="1">
    <source>
        <dbReference type="SAM" id="Coils"/>
    </source>
</evidence>
<dbReference type="Gene3D" id="3.10.20.650">
    <property type="match status" value="1"/>
</dbReference>
<dbReference type="Proteomes" id="UP000031737">
    <property type="component" value="Unassembled WGS sequence"/>
</dbReference>
<protein>
    <recommendedName>
        <fullName evidence="5">EF-hand domain-containing protein</fullName>
    </recommendedName>
</protein>